<comment type="subunit">
    <text evidence="1">Heterotrimer of A, B and C subunits.</text>
</comment>
<dbReference type="NCBIfam" id="TIGR00135">
    <property type="entry name" value="gatC"/>
    <property type="match status" value="1"/>
</dbReference>
<evidence type="ECO:0000256" key="1">
    <source>
        <dbReference type="HAMAP-Rule" id="MF_00122"/>
    </source>
</evidence>
<keyword evidence="1" id="KW-0648">Protein biosynthesis</keyword>
<accession>A0A1L6MXN9</accession>
<organism evidence="3 4">
    <name type="scientific">Pajaroellobacter abortibovis</name>
    <dbReference type="NCBI Taxonomy" id="1882918"/>
    <lineage>
        <taxon>Bacteria</taxon>
        <taxon>Pseudomonadati</taxon>
        <taxon>Myxococcota</taxon>
        <taxon>Polyangia</taxon>
        <taxon>Polyangiales</taxon>
        <taxon>Polyangiaceae</taxon>
    </lineage>
</organism>
<dbReference type="EC" id="6.3.5.-" evidence="1"/>
<dbReference type="OrthoDB" id="9813938at2"/>
<dbReference type="PANTHER" id="PTHR15004:SF0">
    <property type="entry name" value="GLUTAMYL-TRNA(GLN) AMIDOTRANSFERASE SUBUNIT C, MITOCHONDRIAL"/>
    <property type="match status" value="1"/>
</dbReference>
<dbReference type="GO" id="GO:0050566">
    <property type="term" value="F:asparaginyl-tRNA synthase (glutamine-hydrolyzing) activity"/>
    <property type="evidence" value="ECO:0007669"/>
    <property type="project" value="RHEA"/>
</dbReference>
<dbReference type="SUPFAM" id="SSF141000">
    <property type="entry name" value="Glu-tRNAGln amidotransferase C subunit"/>
    <property type="match status" value="1"/>
</dbReference>
<evidence type="ECO:0000313" key="4">
    <source>
        <dbReference type="Proteomes" id="UP000185544"/>
    </source>
</evidence>
<feature type="region of interest" description="Disordered" evidence="2">
    <location>
        <begin position="76"/>
        <end position="100"/>
    </location>
</feature>
<keyword evidence="1" id="KW-0436">Ligase</keyword>
<dbReference type="PANTHER" id="PTHR15004">
    <property type="entry name" value="GLUTAMYL-TRNA(GLN) AMIDOTRANSFERASE SUBUNIT C, MITOCHONDRIAL"/>
    <property type="match status" value="1"/>
</dbReference>
<gene>
    <name evidence="1" type="primary">gatC</name>
    <name evidence="3" type="ORF">BCY86_05345</name>
</gene>
<protein>
    <recommendedName>
        <fullName evidence="1">Aspartyl/glutamyl-tRNA(Asn/Gln) amidotransferase subunit C</fullName>
        <shortName evidence="1">Asp/Glu-ADT subunit C</shortName>
        <ecNumber evidence="1">6.3.5.-</ecNumber>
    </recommendedName>
</protein>
<comment type="catalytic activity">
    <reaction evidence="1">
        <text>L-glutamyl-tRNA(Gln) + L-glutamine + ATP + H2O = L-glutaminyl-tRNA(Gln) + L-glutamate + ADP + phosphate + H(+)</text>
        <dbReference type="Rhea" id="RHEA:17521"/>
        <dbReference type="Rhea" id="RHEA-COMP:9681"/>
        <dbReference type="Rhea" id="RHEA-COMP:9684"/>
        <dbReference type="ChEBI" id="CHEBI:15377"/>
        <dbReference type="ChEBI" id="CHEBI:15378"/>
        <dbReference type="ChEBI" id="CHEBI:29985"/>
        <dbReference type="ChEBI" id="CHEBI:30616"/>
        <dbReference type="ChEBI" id="CHEBI:43474"/>
        <dbReference type="ChEBI" id="CHEBI:58359"/>
        <dbReference type="ChEBI" id="CHEBI:78520"/>
        <dbReference type="ChEBI" id="CHEBI:78521"/>
        <dbReference type="ChEBI" id="CHEBI:456216"/>
    </reaction>
</comment>
<dbReference type="GO" id="GO:0050567">
    <property type="term" value="F:glutaminyl-tRNA synthase (glutamine-hydrolyzing) activity"/>
    <property type="evidence" value="ECO:0007669"/>
    <property type="project" value="UniProtKB-UniRule"/>
</dbReference>
<dbReference type="EMBL" id="CP016908">
    <property type="protein sequence ID" value="APS00168.1"/>
    <property type="molecule type" value="Genomic_DNA"/>
</dbReference>
<keyword evidence="4" id="KW-1185">Reference proteome</keyword>
<comment type="catalytic activity">
    <reaction evidence="1">
        <text>L-aspartyl-tRNA(Asn) + L-glutamine + ATP + H2O = L-asparaginyl-tRNA(Asn) + L-glutamate + ADP + phosphate + 2 H(+)</text>
        <dbReference type="Rhea" id="RHEA:14513"/>
        <dbReference type="Rhea" id="RHEA-COMP:9674"/>
        <dbReference type="Rhea" id="RHEA-COMP:9677"/>
        <dbReference type="ChEBI" id="CHEBI:15377"/>
        <dbReference type="ChEBI" id="CHEBI:15378"/>
        <dbReference type="ChEBI" id="CHEBI:29985"/>
        <dbReference type="ChEBI" id="CHEBI:30616"/>
        <dbReference type="ChEBI" id="CHEBI:43474"/>
        <dbReference type="ChEBI" id="CHEBI:58359"/>
        <dbReference type="ChEBI" id="CHEBI:78515"/>
        <dbReference type="ChEBI" id="CHEBI:78516"/>
        <dbReference type="ChEBI" id="CHEBI:456216"/>
    </reaction>
</comment>
<dbReference type="InterPro" id="IPR003837">
    <property type="entry name" value="GatC"/>
</dbReference>
<dbReference type="Pfam" id="PF02686">
    <property type="entry name" value="GatC"/>
    <property type="match status" value="1"/>
</dbReference>
<dbReference type="GO" id="GO:0006412">
    <property type="term" value="P:translation"/>
    <property type="evidence" value="ECO:0007669"/>
    <property type="project" value="UniProtKB-UniRule"/>
</dbReference>
<dbReference type="KEGG" id="pabo:BCY86_05345"/>
<keyword evidence="1" id="KW-0067">ATP-binding</keyword>
<dbReference type="HAMAP" id="MF_00122">
    <property type="entry name" value="GatC"/>
    <property type="match status" value="1"/>
</dbReference>
<dbReference type="Gene3D" id="1.10.20.60">
    <property type="entry name" value="Glu-tRNAGln amidotransferase C subunit, N-terminal domain"/>
    <property type="match status" value="1"/>
</dbReference>
<keyword evidence="1" id="KW-0547">Nucleotide-binding</keyword>
<evidence type="ECO:0000256" key="2">
    <source>
        <dbReference type="SAM" id="MobiDB-lite"/>
    </source>
</evidence>
<dbReference type="GO" id="GO:0070681">
    <property type="term" value="P:glutaminyl-tRNAGln biosynthesis via transamidation"/>
    <property type="evidence" value="ECO:0007669"/>
    <property type="project" value="TreeGrafter"/>
</dbReference>
<dbReference type="GO" id="GO:0005524">
    <property type="term" value="F:ATP binding"/>
    <property type="evidence" value="ECO:0007669"/>
    <property type="project" value="UniProtKB-KW"/>
</dbReference>
<dbReference type="GO" id="GO:0006450">
    <property type="term" value="P:regulation of translational fidelity"/>
    <property type="evidence" value="ECO:0007669"/>
    <property type="project" value="InterPro"/>
</dbReference>
<dbReference type="AlphaFoldDB" id="A0A1L6MXN9"/>
<dbReference type="RefSeq" id="WP_075276833.1">
    <property type="nucleotide sequence ID" value="NZ_CP016908.1"/>
</dbReference>
<dbReference type="Proteomes" id="UP000185544">
    <property type="component" value="Chromosome"/>
</dbReference>
<dbReference type="STRING" id="1882918.BCY86_05345"/>
<evidence type="ECO:0000313" key="3">
    <source>
        <dbReference type="EMBL" id="APS00168.1"/>
    </source>
</evidence>
<name>A0A1L6MXN9_9BACT</name>
<proteinExistence type="inferred from homology"/>
<reference evidence="3 4" key="1">
    <citation type="submission" date="2016-08" db="EMBL/GenBank/DDBJ databases">
        <title>Identification and validation of antigenic proteins from Pajaroellobacter abortibovis using de-novo genome sequence assembly and reverse vaccinology.</title>
        <authorList>
            <person name="Welly B.T."/>
            <person name="Miller M.R."/>
            <person name="Stott J.L."/>
            <person name="Blanchard M.T."/>
            <person name="Islas-Trejo A.D."/>
            <person name="O'Rourke S.M."/>
            <person name="Young A.E."/>
            <person name="Medrano J.F."/>
            <person name="Van Eenennaam A.L."/>
        </authorList>
    </citation>
    <scope>NUCLEOTIDE SEQUENCE [LARGE SCALE GENOMIC DNA]</scope>
    <source>
        <strain evidence="3 4">BTF92-0548A/99-0131</strain>
    </source>
</reference>
<dbReference type="InterPro" id="IPR036113">
    <property type="entry name" value="Asp/Glu-ADT_sf_sub_c"/>
</dbReference>
<sequence>MSRSSLIDAEAIKRLAKLASISLTPEEIKAFENNFDSILGYIDTIETLDTELIPSTWDVSSGGMRLRQDEVKPSLSREEVLSQAPHHNQESFGVPVFMEE</sequence>
<comment type="function">
    <text evidence="1">Allows the formation of correctly charged Asn-tRNA(Asn) or Gln-tRNA(Gln) through the transamidation of misacylated Asp-tRNA(Asn) or Glu-tRNA(Gln) in organisms which lack either or both of asparaginyl-tRNA or glutaminyl-tRNA synthetases. The reaction takes place in the presence of glutamine and ATP through an activated phospho-Asp-tRNA(Asn) or phospho-Glu-tRNA(Gln).</text>
</comment>
<comment type="similarity">
    <text evidence="1">Belongs to the GatC family.</text>
</comment>